<proteinExistence type="predicted"/>
<protein>
    <recommendedName>
        <fullName evidence="1">Deoxynucleoside kinase domain-containing protein</fullName>
    </recommendedName>
</protein>
<reference evidence="2" key="1">
    <citation type="journal article" date="2020" name="Nature">
        <title>Giant virus diversity and host interactions through global metagenomics.</title>
        <authorList>
            <person name="Schulz F."/>
            <person name="Roux S."/>
            <person name="Paez-Espino D."/>
            <person name="Jungbluth S."/>
            <person name="Walsh D.A."/>
            <person name="Denef V.J."/>
            <person name="McMahon K.D."/>
            <person name="Konstantinidis K.T."/>
            <person name="Eloe-Fadrosh E.A."/>
            <person name="Kyrpides N.C."/>
            <person name="Woyke T."/>
        </authorList>
    </citation>
    <scope>NUCLEOTIDE SEQUENCE</scope>
    <source>
        <strain evidence="2">GVMAG-S-1101165-84</strain>
    </source>
</reference>
<dbReference type="PANTHER" id="PTHR10513">
    <property type="entry name" value="DEOXYNUCLEOSIDE KINASE"/>
    <property type="match status" value="1"/>
</dbReference>
<dbReference type="SUPFAM" id="SSF52540">
    <property type="entry name" value="P-loop containing nucleoside triphosphate hydrolases"/>
    <property type="match status" value="1"/>
</dbReference>
<sequence>MGIYNSKSVSEEIIAGIVPRRSDTPRIISLDGNIGVGKTTLLNAIRLRFPDVLIVPEPVDTWTSLKEESGKNLLELFYEDKKRWAYTFQNAAILSRLRLLQEAVASAKPGQIILTERSVLTDKFVFAEMLRQSGDMNVLEGSLYNMWYNAFASSLPMAGILYVTTGVGVAQERIQKRGRQGEASISVDYLEALDRQHRAWIATTTLPVLKISTEESVPLATTLDSIEAFFTRLD</sequence>
<dbReference type="InterPro" id="IPR050566">
    <property type="entry name" value="Deoxyribonucleoside_kinase"/>
</dbReference>
<accession>A0A6C0JZX1</accession>
<feature type="domain" description="Deoxynucleoside kinase" evidence="1">
    <location>
        <begin position="28"/>
        <end position="215"/>
    </location>
</feature>
<dbReference type="AlphaFoldDB" id="A0A6C0JZX1"/>
<dbReference type="GO" id="GO:0005524">
    <property type="term" value="F:ATP binding"/>
    <property type="evidence" value="ECO:0007669"/>
    <property type="project" value="InterPro"/>
</dbReference>
<dbReference type="Pfam" id="PF01712">
    <property type="entry name" value="dNK"/>
    <property type="match status" value="1"/>
</dbReference>
<dbReference type="InterPro" id="IPR027417">
    <property type="entry name" value="P-loop_NTPase"/>
</dbReference>
<evidence type="ECO:0000259" key="1">
    <source>
        <dbReference type="Pfam" id="PF01712"/>
    </source>
</evidence>
<name>A0A6C0JZX1_9ZZZZ</name>
<dbReference type="PIRSF" id="PIRSF000705">
    <property type="entry name" value="DNK"/>
    <property type="match status" value="1"/>
</dbReference>
<dbReference type="InterPro" id="IPR002624">
    <property type="entry name" value="DCK/DGK"/>
</dbReference>
<dbReference type="GO" id="GO:0019136">
    <property type="term" value="F:deoxynucleoside kinase activity"/>
    <property type="evidence" value="ECO:0007669"/>
    <property type="project" value="InterPro"/>
</dbReference>
<dbReference type="EMBL" id="MN740781">
    <property type="protein sequence ID" value="QHU11332.1"/>
    <property type="molecule type" value="Genomic_DNA"/>
</dbReference>
<dbReference type="CDD" id="cd01673">
    <property type="entry name" value="dNK"/>
    <property type="match status" value="1"/>
</dbReference>
<organism evidence="2">
    <name type="scientific">viral metagenome</name>
    <dbReference type="NCBI Taxonomy" id="1070528"/>
    <lineage>
        <taxon>unclassified sequences</taxon>
        <taxon>metagenomes</taxon>
        <taxon>organismal metagenomes</taxon>
    </lineage>
</organism>
<dbReference type="Gene3D" id="3.40.50.300">
    <property type="entry name" value="P-loop containing nucleotide triphosphate hydrolases"/>
    <property type="match status" value="1"/>
</dbReference>
<dbReference type="GO" id="GO:0005737">
    <property type="term" value="C:cytoplasm"/>
    <property type="evidence" value="ECO:0007669"/>
    <property type="project" value="TreeGrafter"/>
</dbReference>
<dbReference type="PANTHER" id="PTHR10513:SF35">
    <property type="entry name" value="DEOXYADENOSINE KINASE"/>
    <property type="match status" value="1"/>
</dbReference>
<dbReference type="InterPro" id="IPR031314">
    <property type="entry name" value="DNK_dom"/>
</dbReference>
<evidence type="ECO:0000313" key="2">
    <source>
        <dbReference type="EMBL" id="QHU11332.1"/>
    </source>
</evidence>